<evidence type="ECO:0000313" key="2">
    <source>
        <dbReference type="EnsemblMetazoa" id="Aqu2.1.09923_001"/>
    </source>
</evidence>
<feature type="compositionally biased region" description="Basic and acidic residues" evidence="1">
    <location>
        <begin position="19"/>
        <end position="37"/>
    </location>
</feature>
<evidence type="ECO:0000256" key="1">
    <source>
        <dbReference type="SAM" id="MobiDB-lite"/>
    </source>
</evidence>
<feature type="region of interest" description="Disordered" evidence="1">
    <location>
        <begin position="19"/>
        <end position="52"/>
    </location>
</feature>
<proteinExistence type="predicted"/>
<dbReference type="EnsemblMetazoa" id="Aqu2.1.09923_001">
    <property type="protein sequence ID" value="Aqu2.1.09923_001"/>
    <property type="gene ID" value="Aqu2.1.09923"/>
</dbReference>
<accession>A0A1X7T5X8</accession>
<dbReference type="AlphaFoldDB" id="A0A1X7T5X8"/>
<sequence>PCQDTKGKKNWLTIAKQEDMSSKSCTELEKEVRDQPMKRRPTSSKSTLASSKCVIGKQPEVSIGEKMVLGMMQKESTSTHNVVLHDELLLTNGFKEDIRLKNEP</sequence>
<organism evidence="2">
    <name type="scientific">Amphimedon queenslandica</name>
    <name type="common">Sponge</name>
    <dbReference type="NCBI Taxonomy" id="400682"/>
    <lineage>
        <taxon>Eukaryota</taxon>
        <taxon>Metazoa</taxon>
        <taxon>Porifera</taxon>
        <taxon>Demospongiae</taxon>
        <taxon>Heteroscleromorpha</taxon>
        <taxon>Haplosclerida</taxon>
        <taxon>Niphatidae</taxon>
        <taxon>Amphimedon</taxon>
    </lineage>
</organism>
<dbReference type="InParanoid" id="A0A1X7T5X8"/>
<name>A0A1X7T5X8_AMPQE</name>
<reference evidence="2" key="1">
    <citation type="submission" date="2017-05" db="UniProtKB">
        <authorList>
            <consortium name="EnsemblMetazoa"/>
        </authorList>
    </citation>
    <scope>IDENTIFICATION</scope>
</reference>
<protein>
    <submittedName>
        <fullName evidence="2">Uncharacterized protein</fullName>
    </submittedName>
</protein>